<dbReference type="SUPFAM" id="SSF49842">
    <property type="entry name" value="TNF-like"/>
    <property type="match status" value="1"/>
</dbReference>
<dbReference type="InterPro" id="IPR008983">
    <property type="entry name" value="Tumour_necrosis_fac-like_dom"/>
</dbReference>
<reference evidence="3" key="1">
    <citation type="submission" date="2025-08" db="UniProtKB">
        <authorList>
            <consortium name="RefSeq"/>
        </authorList>
    </citation>
    <scope>IDENTIFICATION</scope>
</reference>
<dbReference type="PROSITE" id="PS50871">
    <property type="entry name" value="C1Q"/>
    <property type="match status" value="1"/>
</dbReference>
<name>A0ABM1AAU0_APLCA</name>
<proteinExistence type="predicted"/>
<evidence type="ECO:0000259" key="1">
    <source>
        <dbReference type="PROSITE" id="PS50871"/>
    </source>
</evidence>
<keyword evidence="2" id="KW-1185">Reference proteome</keyword>
<feature type="domain" description="C1q" evidence="1">
    <location>
        <begin position="1"/>
        <end position="115"/>
    </location>
</feature>
<evidence type="ECO:0000313" key="3">
    <source>
        <dbReference type="RefSeq" id="XP_012944154.1"/>
    </source>
</evidence>
<dbReference type="RefSeq" id="XP_012944154.1">
    <property type="nucleotide sequence ID" value="XM_013088700.2"/>
</dbReference>
<protein>
    <submittedName>
        <fullName evidence="3">Uncharacterized protein LOC106013317</fullName>
    </submittedName>
</protein>
<dbReference type="Proteomes" id="UP000694888">
    <property type="component" value="Unplaced"/>
</dbReference>
<dbReference type="GeneID" id="106013317"/>
<evidence type="ECO:0000313" key="2">
    <source>
        <dbReference type="Proteomes" id="UP000694888"/>
    </source>
</evidence>
<dbReference type="Gene3D" id="2.60.120.40">
    <property type="match status" value="1"/>
</dbReference>
<organism evidence="2 3">
    <name type="scientific">Aplysia californica</name>
    <name type="common">California sea hare</name>
    <dbReference type="NCBI Taxonomy" id="6500"/>
    <lineage>
        <taxon>Eukaryota</taxon>
        <taxon>Metazoa</taxon>
        <taxon>Spiralia</taxon>
        <taxon>Lophotrochozoa</taxon>
        <taxon>Mollusca</taxon>
        <taxon>Gastropoda</taxon>
        <taxon>Heterobranchia</taxon>
        <taxon>Euthyneura</taxon>
        <taxon>Tectipleura</taxon>
        <taxon>Aplysiida</taxon>
        <taxon>Aplysioidea</taxon>
        <taxon>Aplysiidae</taxon>
        <taxon>Aplysia</taxon>
    </lineage>
</organism>
<sequence length="115" mass="12175">MNVITNVGNGYDFVTGAFTAPFSGTYALFLNVPIKDTDPDRLYHATVVLNHNKIVGEIESGKANGLHPSSVTVIQELKAGDVITVEVVEVKPGASNASPPTLSRLAAYFSGFLLP</sequence>
<dbReference type="InterPro" id="IPR001073">
    <property type="entry name" value="C1q_dom"/>
</dbReference>
<gene>
    <name evidence="3" type="primary">LOC106013317</name>
</gene>
<accession>A0ABM1AAU0</accession>
<dbReference type="Pfam" id="PF00386">
    <property type="entry name" value="C1q"/>
    <property type="match status" value="1"/>
</dbReference>